<dbReference type="Gene3D" id="3.30.950.30">
    <property type="entry name" value="Schlafen, AAA domain"/>
    <property type="match status" value="1"/>
</dbReference>
<feature type="coiled-coil region" evidence="1">
    <location>
        <begin position="761"/>
        <end position="788"/>
    </location>
</feature>
<proteinExistence type="predicted"/>
<protein>
    <submittedName>
        <fullName evidence="3">Predicted ATPase, AAA+ superfamily</fullName>
    </submittedName>
</protein>
<reference evidence="4" key="1">
    <citation type="submission" date="2016-11" db="EMBL/GenBank/DDBJ databases">
        <authorList>
            <person name="Varghese N."/>
            <person name="Submissions S."/>
        </authorList>
    </citation>
    <scope>NUCLEOTIDE SEQUENCE [LARGE SCALE GENOMIC DNA]</scope>
    <source>
        <strain evidence="4">DSM 22212</strain>
    </source>
</reference>
<dbReference type="Proteomes" id="UP000185812">
    <property type="component" value="Unassembled WGS sequence"/>
</dbReference>
<accession>A0A1M6UF04</accession>
<dbReference type="InterPro" id="IPR007555">
    <property type="entry name" value="DUF499"/>
</dbReference>
<dbReference type="STRING" id="633813.SAMN04488087_1677"/>
<keyword evidence="1" id="KW-0175">Coiled coil</keyword>
<evidence type="ECO:0000313" key="3">
    <source>
        <dbReference type="EMBL" id="SHK67770.1"/>
    </source>
</evidence>
<dbReference type="InterPro" id="IPR007421">
    <property type="entry name" value="Schlafen_AlbA_2_dom"/>
</dbReference>
<keyword evidence="4" id="KW-1185">Reference proteome</keyword>
<organism evidence="3 4">
    <name type="scientific">Rhodothermus profundi</name>
    <dbReference type="NCBI Taxonomy" id="633813"/>
    <lineage>
        <taxon>Bacteria</taxon>
        <taxon>Pseudomonadati</taxon>
        <taxon>Rhodothermota</taxon>
        <taxon>Rhodothermia</taxon>
        <taxon>Rhodothermales</taxon>
        <taxon>Rhodothermaceae</taxon>
        <taxon>Rhodothermus</taxon>
    </lineage>
</organism>
<evidence type="ECO:0000259" key="2">
    <source>
        <dbReference type="Pfam" id="PF04326"/>
    </source>
</evidence>
<feature type="domain" description="Schlafen AlbA-2" evidence="2">
    <location>
        <begin position="16"/>
        <end position="150"/>
    </location>
</feature>
<gene>
    <name evidence="3" type="ORF">SAMN04488087_1677</name>
</gene>
<dbReference type="AlphaFoldDB" id="A0A1M6UF04"/>
<evidence type="ECO:0000256" key="1">
    <source>
        <dbReference type="SAM" id="Coils"/>
    </source>
</evidence>
<dbReference type="OrthoDB" id="9757917at2"/>
<sequence length="1047" mass="118596">MQEASMNIRQIIAGGESQTVEFKSSLQWDVRQGKRNPALQHQVLKTIVAFLNTDGGTLVIGIEDDGHILGLENDLRLLRHSRDRFEQHLANILSSHLGAQYAPLIQGRFEEVEGKLIYVLEVQPASEPIFLKGTRGEEFYVRVGTTTRSLNPKETVEYLKHRWPALKDARKIITEKQEQTGEVVRAFHTIAIPHDDILAGRLTMDVFAADLWEVFQGRAPDEYQDPGRFFQKTYPTEGLTNLLAVVEKRLSGRGGDPIIQVQTPFGGGKTHALIAMYHKAREWNARAVVLVGTVLDANKDTLWGVMAEQLTGTRVGFEGRTAPGREALRTLLATHQPVLILMDEVLEYAIKAAGVTVGQSNLAAQTQAFLQELTETVGTLERACLVVTLPSSLLERYDENAEGLFQQMQKVLGRMEKIYTPVQEHEISPVIRRRLFSRVDEAAARQVVEGFLHYAERENLLPPGMEPSEYRERFLVSYPFLPDAIDVLYHRWGSFSSFQRTRGVLRLLSLVVYNLRERNLPYITLADFDLADSEIRRELLKHIGPEFDSVIAADITDAAAGARKVDQELGDAYRWLRLGTRAATTVFLHSFSGGTERGATLGEVKRHATTLQNPASVVAEALEHLKTRLFYLQQSDGKVYFSNQPNLNRILLVREENIRPEDITNLERERLGRRMRGHRVKVYIWPESENDIPDTPELKLLIFRQRDEERMRAFLEKKGQTPRVHRNTLFFLAPMEHEHLALQRLLRQYAALRSIERDDTLRLTEEQRKEVKQRIAKLEKDLTDQVRNAYRLIYIPGPNGDLLELDMGTGTYGVDVPLDEEVYDKLRNEGEILERLEPLVLKERYLRDQEYVSTAQLAQSWSRTPGALRVVSEDAWRRCIVAGVQQGLFGLGVLEEGEIRCVAYKESPTVALAGNEIIIRADICEAQQTQQAQAASPPDGVESEATHMYSETIPASQVRDCTASTPGATATTESVPVTEPVRRTLTLRFVVSRGQVSSLLGVFNLLQHRFNRLEVTVNASEGEMTEQEYEHKVLEAFRQMGMEVEEA</sequence>
<dbReference type="PANTHER" id="PTHR30595:SF6">
    <property type="entry name" value="SCHLAFEN ALBA-2 DOMAIN-CONTAINING PROTEIN"/>
    <property type="match status" value="1"/>
</dbReference>
<evidence type="ECO:0000313" key="4">
    <source>
        <dbReference type="Proteomes" id="UP000185812"/>
    </source>
</evidence>
<dbReference type="Pfam" id="PF04465">
    <property type="entry name" value="DUF499"/>
    <property type="match status" value="1"/>
</dbReference>
<dbReference type="Pfam" id="PF04326">
    <property type="entry name" value="SLFN_AlbA_2"/>
    <property type="match status" value="1"/>
</dbReference>
<dbReference type="PANTHER" id="PTHR30595">
    <property type="entry name" value="GLPR-RELATED TRANSCRIPTIONAL REPRESSOR"/>
    <property type="match status" value="1"/>
</dbReference>
<name>A0A1M6UF04_9BACT</name>
<dbReference type="InterPro" id="IPR038461">
    <property type="entry name" value="Schlafen_AlbA_2_dom_sf"/>
</dbReference>
<dbReference type="EMBL" id="FRAU01000005">
    <property type="protein sequence ID" value="SHK67770.1"/>
    <property type="molecule type" value="Genomic_DNA"/>
</dbReference>